<reference evidence="9 10" key="1">
    <citation type="journal article" date="2011" name="Nature">
        <title>A high-resolution map of human evolutionary constraint using 29 mammals.</title>
        <authorList>
            <person name="Lindblad-Toh K."/>
            <person name="Garber M."/>
            <person name="Zuk O."/>
            <person name="Lin M.F."/>
            <person name="Parker B.J."/>
            <person name="Washietl S."/>
            <person name="Kheradpour P."/>
            <person name="Ernst J."/>
            <person name="Jordan G."/>
            <person name="Mauceli E."/>
            <person name="Ward L.D."/>
            <person name="Lowe C.B."/>
            <person name="Holloway A.K."/>
            <person name="Clamp M."/>
            <person name="Gnerre S."/>
            <person name="Alfoldi J."/>
            <person name="Beal K."/>
            <person name="Chang J."/>
            <person name="Clawson H."/>
            <person name="Cuff J."/>
            <person name="Di Palma F."/>
            <person name="Fitzgerald S."/>
            <person name="Flicek P."/>
            <person name="Guttman M."/>
            <person name="Hubisz M.J."/>
            <person name="Jaffe D.B."/>
            <person name="Jungreis I."/>
            <person name="Kent W.J."/>
            <person name="Kostka D."/>
            <person name="Lara M."/>
            <person name="Martins A.L."/>
            <person name="Massingham T."/>
            <person name="Moltke I."/>
            <person name="Raney B.J."/>
            <person name="Rasmussen M.D."/>
            <person name="Robinson J."/>
            <person name="Stark A."/>
            <person name="Vilella A.J."/>
            <person name="Wen J."/>
            <person name="Xie X."/>
            <person name="Zody M.C."/>
            <person name="Baldwin J."/>
            <person name="Bloom T."/>
            <person name="Chin C.W."/>
            <person name="Heiman D."/>
            <person name="Nicol R."/>
            <person name="Nusbaum C."/>
            <person name="Young S."/>
            <person name="Wilkinson J."/>
            <person name="Worley K.C."/>
            <person name="Kovar C.L."/>
            <person name="Muzny D.M."/>
            <person name="Gibbs R.A."/>
            <person name="Cree A."/>
            <person name="Dihn H.H."/>
            <person name="Fowler G."/>
            <person name="Jhangiani S."/>
            <person name="Joshi V."/>
            <person name="Lee S."/>
            <person name="Lewis L.R."/>
            <person name="Nazareth L.V."/>
            <person name="Okwuonu G."/>
            <person name="Santibanez J."/>
            <person name="Warren W.C."/>
            <person name="Mardis E.R."/>
            <person name="Weinstock G.M."/>
            <person name="Wilson R.K."/>
            <person name="Delehaunty K."/>
            <person name="Dooling D."/>
            <person name="Fronik C."/>
            <person name="Fulton L."/>
            <person name="Fulton B."/>
            <person name="Graves T."/>
            <person name="Minx P."/>
            <person name="Sodergren E."/>
            <person name="Birney E."/>
            <person name="Margulies E.H."/>
            <person name="Herrero J."/>
            <person name="Green E.D."/>
            <person name="Haussler D."/>
            <person name="Siepel A."/>
            <person name="Goldman N."/>
            <person name="Pollard K.S."/>
            <person name="Pedersen J.S."/>
            <person name="Lander E.S."/>
            <person name="Kellis M."/>
        </authorList>
    </citation>
    <scope>NUCLEOTIDE SEQUENCE [LARGE SCALE GENOMIC DNA]</scope>
    <source>
        <strain evidence="9 10">Thorbecke inbred</strain>
    </source>
</reference>
<proteinExistence type="inferred from homology"/>
<reference evidence="9" key="3">
    <citation type="submission" date="2025-09" db="UniProtKB">
        <authorList>
            <consortium name="Ensembl"/>
        </authorList>
    </citation>
    <scope>IDENTIFICATION</scope>
    <source>
        <strain evidence="9">Thorbecke</strain>
    </source>
</reference>
<dbReference type="InParanoid" id="U3KPD8"/>
<dbReference type="InterPro" id="IPR007919">
    <property type="entry name" value="UPF0220"/>
</dbReference>
<feature type="chain" id="PRO_5023943447" description="Transmembrane protein 50A" evidence="8">
    <location>
        <begin position="24"/>
        <end position="334"/>
    </location>
</feature>
<dbReference type="Pfam" id="PF05255">
    <property type="entry name" value="UPF0220"/>
    <property type="match status" value="1"/>
</dbReference>
<organism evidence="9 10">
    <name type="scientific">Oryctolagus cuniculus</name>
    <name type="common">Rabbit</name>
    <dbReference type="NCBI Taxonomy" id="9986"/>
    <lineage>
        <taxon>Eukaryota</taxon>
        <taxon>Metazoa</taxon>
        <taxon>Chordata</taxon>
        <taxon>Craniata</taxon>
        <taxon>Vertebrata</taxon>
        <taxon>Euteleostomi</taxon>
        <taxon>Mammalia</taxon>
        <taxon>Eutheria</taxon>
        <taxon>Euarchontoglires</taxon>
        <taxon>Glires</taxon>
        <taxon>Lagomorpha</taxon>
        <taxon>Leporidae</taxon>
        <taxon>Oryctolagus</taxon>
    </lineage>
</organism>
<protein>
    <recommendedName>
        <fullName evidence="11">Transmembrane protein 50A</fullName>
    </recommendedName>
</protein>
<comment type="similarity">
    <text evidence="2">Belongs to the UPF0220 family.</text>
</comment>
<evidence type="ECO:0000256" key="7">
    <source>
        <dbReference type="SAM" id="Phobius"/>
    </source>
</evidence>
<reference evidence="9" key="2">
    <citation type="submission" date="2025-08" db="UniProtKB">
        <authorList>
            <consortium name="Ensembl"/>
        </authorList>
    </citation>
    <scope>IDENTIFICATION</scope>
    <source>
        <strain evidence="9">Thorbecke</strain>
    </source>
</reference>
<dbReference type="Bgee" id="ENSOCUG00000001820">
    <property type="expression patterns" value="Expressed in blood and 15 other cell types or tissues"/>
</dbReference>
<dbReference type="EMBL" id="AAGW02059788">
    <property type="status" value="NOT_ANNOTATED_CDS"/>
    <property type="molecule type" value="Genomic_DNA"/>
</dbReference>
<keyword evidence="8" id="KW-0732">Signal</keyword>
<evidence type="ECO:0000256" key="6">
    <source>
        <dbReference type="SAM" id="MobiDB-lite"/>
    </source>
</evidence>
<dbReference type="STRING" id="9986.ENSOCUP00000027098"/>
<keyword evidence="5 7" id="KW-0472">Membrane</keyword>
<dbReference type="PANTHER" id="PTHR13180">
    <property type="entry name" value="SMALL MEMBRANE PROTEIN-RELATED"/>
    <property type="match status" value="1"/>
</dbReference>
<keyword evidence="10" id="KW-1185">Reference proteome</keyword>
<dbReference type="Proteomes" id="UP000001811">
    <property type="component" value="Chromosome 13"/>
</dbReference>
<sequence length="334" mass="36110">MQPRISCFRLLLLLFQEGDFQRARTIPQLGLSTQNYPPHLSAAPGAKEGVTVPGPEPTKLLPLETGQAGPGSEKTNKTRIPSVRCWGAANPHPAPVLRPTCETAADQASHCSLPPHLRRRTKAQRASPSRKVRAKSDSLRRLLHGALKTTTSDARTGATEAPEARAPSMRGFCGSVGVAPSGHHSFRAPVLARARLSPAGREAELPHPGVWRPQAVLFSWEKPKQSEGAGCGDAWLPTPQPGQGWTINAVSNGQVRGDSYSEGCLGQTGARIWLFIGFMLAFGSLIASMWILFGGYVAKEKPIVYPGIAVFFQNAFIFFGGLVFKFGRTEDLWQ</sequence>
<evidence type="ECO:0000256" key="3">
    <source>
        <dbReference type="ARBA" id="ARBA00022692"/>
    </source>
</evidence>
<keyword evidence="3 7" id="KW-0812">Transmembrane</keyword>
<feature type="compositionally biased region" description="Basic residues" evidence="6">
    <location>
        <begin position="116"/>
        <end position="133"/>
    </location>
</feature>
<dbReference type="GeneTree" id="ENSGT00940000157715"/>
<evidence type="ECO:0000256" key="4">
    <source>
        <dbReference type="ARBA" id="ARBA00022989"/>
    </source>
</evidence>
<evidence type="ECO:0000313" key="9">
    <source>
        <dbReference type="Ensembl" id="ENSOCUP00000027098.2"/>
    </source>
</evidence>
<dbReference type="Ensembl" id="ENSOCUT00000034049.2">
    <property type="protein sequence ID" value="ENSOCUP00000027098.2"/>
    <property type="gene ID" value="ENSOCUG00000001820.4"/>
</dbReference>
<feature type="signal peptide" evidence="8">
    <location>
        <begin position="1"/>
        <end position="23"/>
    </location>
</feature>
<feature type="region of interest" description="Disordered" evidence="6">
    <location>
        <begin position="109"/>
        <end position="137"/>
    </location>
</feature>
<dbReference type="GO" id="GO:0016020">
    <property type="term" value="C:membrane"/>
    <property type="evidence" value="ECO:0007669"/>
    <property type="project" value="UniProtKB-SubCell"/>
</dbReference>
<dbReference type="AlphaFoldDB" id="U3KPD8"/>
<evidence type="ECO:0000256" key="5">
    <source>
        <dbReference type="ARBA" id="ARBA00023136"/>
    </source>
</evidence>
<evidence type="ECO:0000256" key="2">
    <source>
        <dbReference type="ARBA" id="ARBA00005335"/>
    </source>
</evidence>
<feature type="transmembrane region" description="Helical" evidence="7">
    <location>
        <begin position="303"/>
        <end position="324"/>
    </location>
</feature>
<name>U3KPD8_RABIT</name>
<feature type="transmembrane region" description="Helical" evidence="7">
    <location>
        <begin position="272"/>
        <end position="296"/>
    </location>
</feature>
<evidence type="ECO:0000313" key="10">
    <source>
        <dbReference type="Proteomes" id="UP000001811"/>
    </source>
</evidence>
<comment type="subcellular location">
    <subcellularLocation>
        <location evidence="1">Membrane</location>
        <topology evidence="1">Multi-pass membrane protein</topology>
    </subcellularLocation>
</comment>
<keyword evidence="4 7" id="KW-1133">Transmembrane helix</keyword>
<evidence type="ECO:0008006" key="11">
    <source>
        <dbReference type="Google" id="ProtNLM"/>
    </source>
</evidence>
<accession>U3KPD8</accession>
<evidence type="ECO:0000256" key="1">
    <source>
        <dbReference type="ARBA" id="ARBA00004141"/>
    </source>
</evidence>
<evidence type="ECO:0000256" key="8">
    <source>
        <dbReference type="SAM" id="SignalP"/>
    </source>
</evidence>